<name>A0AAW0KUJ0_QUESU</name>
<keyword evidence="3" id="KW-1185">Reference proteome</keyword>
<evidence type="ECO:0000313" key="3">
    <source>
        <dbReference type="Proteomes" id="UP000237347"/>
    </source>
</evidence>
<evidence type="ECO:0000313" key="2">
    <source>
        <dbReference type="EMBL" id="KAK7842348.1"/>
    </source>
</evidence>
<sequence length="198" mass="22310">MAGVWKFDPSGVFSLDQLPKGKKALLVHTATNQVVSSYTSLEQILRPLGWERYNGGDPDFLQFHKPPTIDLISLPRDFSRFCSVQMFDIVVKCPNTFHVKDKMAGVWVFRPNGVINLENHQGKKALVHLATGKIVSSYSSLEQILKHLGGKGDPDFLQFHKPPTIDLISLPRDFARFGSVQMFDIAVKCPNTFHVRDM</sequence>
<dbReference type="InterPro" id="IPR039274">
    <property type="entry name" value="FPF1"/>
</dbReference>
<evidence type="ECO:0000256" key="1">
    <source>
        <dbReference type="ARBA" id="ARBA00008013"/>
    </source>
</evidence>
<protein>
    <submittedName>
        <fullName evidence="2">Flowering-promoting factor 1-like protein 2</fullName>
    </submittedName>
</protein>
<dbReference type="Proteomes" id="UP000237347">
    <property type="component" value="Unassembled WGS sequence"/>
</dbReference>
<proteinExistence type="inferred from homology"/>
<comment type="caution">
    <text evidence="2">The sequence shown here is derived from an EMBL/GenBank/DDBJ whole genome shotgun (WGS) entry which is preliminary data.</text>
</comment>
<dbReference type="GO" id="GO:0009909">
    <property type="term" value="P:regulation of flower development"/>
    <property type="evidence" value="ECO:0007669"/>
    <property type="project" value="InterPro"/>
</dbReference>
<reference evidence="2 3" key="1">
    <citation type="journal article" date="2018" name="Sci. Data">
        <title>The draft genome sequence of cork oak.</title>
        <authorList>
            <person name="Ramos A.M."/>
            <person name="Usie A."/>
            <person name="Barbosa P."/>
            <person name="Barros P.M."/>
            <person name="Capote T."/>
            <person name="Chaves I."/>
            <person name="Simoes F."/>
            <person name="Abreu I."/>
            <person name="Carrasquinho I."/>
            <person name="Faro C."/>
            <person name="Guimaraes J.B."/>
            <person name="Mendonca D."/>
            <person name="Nobrega F."/>
            <person name="Rodrigues L."/>
            <person name="Saibo N.J.M."/>
            <person name="Varela M.C."/>
            <person name="Egas C."/>
            <person name="Matos J."/>
            <person name="Miguel C.M."/>
            <person name="Oliveira M.M."/>
            <person name="Ricardo C.P."/>
            <person name="Goncalves S."/>
        </authorList>
    </citation>
    <scope>NUCLEOTIDE SEQUENCE [LARGE SCALE GENOMIC DNA]</scope>
    <source>
        <strain evidence="3">cv. HL8</strain>
    </source>
</reference>
<dbReference type="EMBL" id="PKMF04000222">
    <property type="protein sequence ID" value="KAK7842348.1"/>
    <property type="molecule type" value="Genomic_DNA"/>
</dbReference>
<accession>A0AAW0KUJ0</accession>
<dbReference type="PANTHER" id="PTHR33433">
    <property type="entry name" value="FLOWERING-PROMOTING FACTOR 1-LIKE PROTEIN 1"/>
    <property type="match status" value="1"/>
</dbReference>
<gene>
    <name evidence="2" type="primary">FLP2</name>
    <name evidence="2" type="ORF">CFP56_014024</name>
</gene>
<comment type="similarity">
    <text evidence="1">Belongs to the FPF1 family.</text>
</comment>
<dbReference type="AlphaFoldDB" id="A0AAW0KUJ0"/>
<organism evidence="2 3">
    <name type="scientific">Quercus suber</name>
    <name type="common">Cork oak</name>
    <dbReference type="NCBI Taxonomy" id="58331"/>
    <lineage>
        <taxon>Eukaryota</taxon>
        <taxon>Viridiplantae</taxon>
        <taxon>Streptophyta</taxon>
        <taxon>Embryophyta</taxon>
        <taxon>Tracheophyta</taxon>
        <taxon>Spermatophyta</taxon>
        <taxon>Magnoliopsida</taxon>
        <taxon>eudicotyledons</taxon>
        <taxon>Gunneridae</taxon>
        <taxon>Pentapetalae</taxon>
        <taxon>rosids</taxon>
        <taxon>fabids</taxon>
        <taxon>Fagales</taxon>
        <taxon>Fagaceae</taxon>
        <taxon>Quercus</taxon>
    </lineage>
</organism>